<dbReference type="Gene3D" id="3.90.950.10">
    <property type="match status" value="1"/>
</dbReference>
<dbReference type="PANTHER" id="PTHR43213">
    <property type="entry name" value="BIFUNCTIONAL DTTP/UTP PYROPHOSPHATASE/METHYLTRANSFERASE PROTEIN-RELATED"/>
    <property type="match status" value="1"/>
</dbReference>
<comment type="subcellular location">
    <subcellularLocation>
        <location evidence="4">Cytoplasm</location>
    </subcellularLocation>
</comment>
<dbReference type="Pfam" id="PF02545">
    <property type="entry name" value="Maf"/>
    <property type="match status" value="1"/>
</dbReference>
<organism evidence="5 6">
    <name type="scientific">Mariniflexile jejuense</name>
    <dbReference type="NCBI Taxonomy" id="1173582"/>
    <lineage>
        <taxon>Bacteria</taxon>
        <taxon>Pseudomonadati</taxon>
        <taxon>Bacteroidota</taxon>
        <taxon>Flavobacteriia</taxon>
        <taxon>Flavobacteriales</taxon>
        <taxon>Flavobacteriaceae</taxon>
        <taxon>Mariniflexile</taxon>
    </lineage>
</organism>
<dbReference type="InterPro" id="IPR003697">
    <property type="entry name" value="Maf-like"/>
</dbReference>
<comment type="similarity">
    <text evidence="4">Belongs to the Maf family. YhdE subfamily.</text>
</comment>
<feature type="site" description="Important for substrate specificity" evidence="4">
    <location>
        <position position="160"/>
    </location>
</feature>
<feature type="site" description="Important for substrate specificity" evidence="4">
    <location>
        <position position="78"/>
    </location>
</feature>
<evidence type="ECO:0000256" key="1">
    <source>
        <dbReference type="ARBA" id="ARBA00001968"/>
    </source>
</evidence>
<comment type="catalytic activity">
    <reaction evidence="4">
        <text>UTP + H2O = UMP + diphosphate + H(+)</text>
        <dbReference type="Rhea" id="RHEA:29395"/>
        <dbReference type="ChEBI" id="CHEBI:15377"/>
        <dbReference type="ChEBI" id="CHEBI:15378"/>
        <dbReference type="ChEBI" id="CHEBI:33019"/>
        <dbReference type="ChEBI" id="CHEBI:46398"/>
        <dbReference type="ChEBI" id="CHEBI:57865"/>
        <dbReference type="EC" id="3.6.1.9"/>
    </reaction>
</comment>
<evidence type="ECO:0000256" key="2">
    <source>
        <dbReference type="ARBA" id="ARBA00022801"/>
    </source>
</evidence>
<dbReference type="CDD" id="cd00555">
    <property type="entry name" value="Maf"/>
    <property type="match status" value="1"/>
</dbReference>
<keyword evidence="4" id="KW-0963">Cytoplasm</keyword>
<dbReference type="PIRSF" id="PIRSF006305">
    <property type="entry name" value="Maf"/>
    <property type="match status" value="1"/>
</dbReference>
<dbReference type="HAMAP" id="MF_00528">
    <property type="entry name" value="Maf"/>
    <property type="match status" value="1"/>
</dbReference>
<gene>
    <name evidence="5" type="ORF">ACFQ1R_12675</name>
</gene>
<comment type="caution">
    <text evidence="4">Lacks conserved residue(s) required for the propagation of feature annotation.</text>
</comment>
<comment type="caution">
    <text evidence="5">The sequence shown here is derived from an EMBL/GenBank/DDBJ whole genome shotgun (WGS) entry which is preliminary data.</text>
</comment>
<feature type="site" description="Important for substrate specificity" evidence="4">
    <location>
        <position position="19"/>
    </location>
</feature>
<dbReference type="InterPro" id="IPR029001">
    <property type="entry name" value="ITPase-like_fam"/>
</dbReference>
<dbReference type="EMBL" id="JBHTJI010000022">
    <property type="protein sequence ID" value="MFD0990955.1"/>
    <property type="molecule type" value="Genomic_DNA"/>
</dbReference>
<proteinExistence type="inferred from homology"/>
<evidence type="ECO:0000256" key="3">
    <source>
        <dbReference type="ARBA" id="ARBA00023080"/>
    </source>
</evidence>
<dbReference type="SUPFAM" id="SSF52972">
    <property type="entry name" value="ITPase-like"/>
    <property type="match status" value="1"/>
</dbReference>
<comment type="cofactor">
    <cofactor evidence="1 4">
        <name>a divalent metal cation</name>
        <dbReference type="ChEBI" id="CHEBI:60240"/>
    </cofactor>
</comment>
<reference evidence="6" key="1">
    <citation type="journal article" date="2019" name="Int. J. Syst. Evol. Microbiol.">
        <title>The Global Catalogue of Microorganisms (GCM) 10K type strain sequencing project: providing services to taxonomists for standard genome sequencing and annotation.</title>
        <authorList>
            <consortium name="The Broad Institute Genomics Platform"/>
            <consortium name="The Broad Institute Genome Sequencing Center for Infectious Disease"/>
            <person name="Wu L."/>
            <person name="Ma J."/>
        </authorList>
    </citation>
    <scope>NUCLEOTIDE SEQUENCE [LARGE SCALE GENOMIC DNA]</scope>
    <source>
        <strain evidence="6">CCUG 62414</strain>
    </source>
</reference>
<feature type="active site" description="Proton acceptor" evidence="4">
    <location>
        <position position="77"/>
    </location>
</feature>
<protein>
    <recommendedName>
        <fullName evidence="4">dTTP/UTP pyrophosphatase</fullName>
        <shortName evidence="4">dTTPase/UTPase</shortName>
        <ecNumber evidence="4">3.6.1.9</ecNumber>
    </recommendedName>
    <alternativeName>
        <fullName evidence="4">Nucleoside triphosphate pyrophosphatase</fullName>
    </alternativeName>
    <alternativeName>
        <fullName evidence="4">Nucleotide pyrophosphatase</fullName>
        <shortName evidence="4">Nucleotide PPase</shortName>
    </alternativeName>
</protein>
<evidence type="ECO:0000313" key="6">
    <source>
        <dbReference type="Proteomes" id="UP001597061"/>
    </source>
</evidence>
<accession>A0ABW3JLF1</accession>
<dbReference type="Proteomes" id="UP001597061">
    <property type="component" value="Unassembled WGS sequence"/>
</dbReference>
<name>A0ABW3JLF1_9FLAO</name>
<comment type="function">
    <text evidence="4">Nucleoside triphosphate pyrophosphatase that hydrolyzes dTTP and UTP. May have a dual role in cell division arrest and in preventing the incorporation of modified nucleotides into cellular nucleic acids.</text>
</comment>
<keyword evidence="3 4" id="KW-0546">Nucleotide metabolism</keyword>
<dbReference type="NCBIfam" id="TIGR00172">
    <property type="entry name" value="maf"/>
    <property type="match status" value="1"/>
</dbReference>
<comment type="catalytic activity">
    <reaction evidence="4">
        <text>dTTP + H2O = dTMP + diphosphate + H(+)</text>
        <dbReference type="Rhea" id="RHEA:28534"/>
        <dbReference type="ChEBI" id="CHEBI:15377"/>
        <dbReference type="ChEBI" id="CHEBI:15378"/>
        <dbReference type="ChEBI" id="CHEBI:33019"/>
        <dbReference type="ChEBI" id="CHEBI:37568"/>
        <dbReference type="ChEBI" id="CHEBI:63528"/>
        <dbReference type="EC" id="3.6.1.9"/>
    </reaction>
</comment>
<keyword evidence="6" id="KW-1185">Reference proteome</keyword>
<dbReference type="PANTHER" id="PTHR43213:SF5">
    <property type="entry name" value="BIFUNCTIONAL DTTP_UTP PYROPHOSPHATASE_METHYLTRANSFERASE PROTEIN-RELATED"/>
    <property type="match status" value="1"/>
</dbReference>
<evidence type="ECO:0000313" key="5">
    <source>
        <dbReference type="EMBL" id="MFD0990955.1"/>
    </source>
</evidence>
<keyword evidence="2 4" id="KW-0378">Hydrolase</keyword>
<dbReference type="RefSeq" id="WP_379926609.1">
    <property type="nucleotide sequence ID" value="NZ_JBHTJI010000022.1"/>
</dbReference>
<evidence type="ECO:0000256" key="4">
    <source>
        <dbReference type="HAMAP-Rule" id="MF_00528"/>
    </source>
</evidence>
<sequence length="201" mass="23048">MLNDKLKKYNLILASGSPRRQEFFKALGLDFEIRLKPIAEEYPPRLTHFEISDYLAQLKALPYKNELKPNDILITSDTIVWHNNQALGKPRNEAEAFQMIKSLSNTTHEVITSVCFTTQMFEKTLNTVTKVTFKNLTDAEIDYYIKTCKPFDKAGAYGIQEWIGFIGVTKIEGSYFNVMGLPTHTVYKTLLDIVNVNQNEL</sequence>
<dbReference type="EC" id="3.6.1.9" evidence="4"/>